<evidence type="ECO:0000256" key="1">
    <source>
        <dbReference type="ARBA" id="ARBA00004651"/>
    </source>
</evidence>
<dbReference type="InterPro" id="IPR036259">
    <property type="entry name" value="MFS_trans_sf"/>
</dbReference>
<feature type="transmembrane region" description="Helical" evidence="5">
    <location>
        <begin position="222"/>
        <end position="240"/>
    </location>
</feature>
<dbReference type="Proteomes" id="UP000018852">
    <property type="component" value="Unassembled WGS sequence"/>
</dbReference>
<dbReference type="Pfam" id="PF07690">
    <property type="entry name" value="MFS_1"/>
    <property type="match status" value="1"/>
</dbReference>
<feature type="transmembrane region" description="Helical" evidence="5">
    <location>
        <begin position="78"/>
        <end position="96"/>
    </location>
</feature>
<keyword evidence="3 5" id="KW-1133">Transmembrane helix</keyword>
<evidence type="ECO:0000313" key="8">
    <source>
        <dbReference type="Proteomes" id="UP000018852"/>
    </source>
</evidence>
<keyword evidence="2 5" id="KW-0812">Transmembrane</keyword>
<proteinExistence type="predicted"/>
<dbReference type="PROSITE" id="PS50850">
    <property type="entry name" value="MFS"/>
    <property type="match status" value="1"/>
</dbReference>
<organism evidence="7 8">
    <name type="scientific">Actinomyces urogenitalis DORA_12</name>
    <dbReference type="NCBI Taxonomy" id="1403939"/>
    <lineage>
        <taxon>Bacteria</taxon>
        <taxon>Bacillati</taxon>
        <taxon>Actinomycetota</taxon>
        <taxon>Actinomycetes</taxon>
        <taxon>Actinomycetales</taxon>
        <taxon>Actinomycetaceae</taxon>
        <taxon>Actinomyces</taxon>
    </lineage>
</organism>
<accession>W1VP62</accession>
<feature type="transmembrane region" description="Helical" evidence="5">
    <location>
        <begin position="316"/>
        <end position="335"/>
    </location>
</feature>
<feature type="domain" description="Major facilitator superfamily (MFS) profile" evidence="6">
    <location>
        <begin position="9"/>
        <end position="405"/>
    </location>
</feature>
<evidence type="ECO:0000256" key="3">
    <source>
        <dbReference type="ARBA" id="ARBA00022989"/>
    </source>
</evidence>
<gene>
    <name evidence="7" type="ORF">Q605_AUC00253G0001</name>
</gene>
<feature type="transmembrane region" description="Helical" evidence="5">
    <location>
        <begin position="381"/>
        <end position="401"/>
    </location>
</feature>
<dbReference type="AlphaFoldDB" id="W1VP62"/>
<dbReference type="PANTHER" id="PTHR23508:SF10">
    <property type="entry name" value="CARBOXYLIC ACID TRANSPORTER PROTEIN HOMOLOG"/>
    <property type="match status" value="1"/>
</dbReference>
<dbReference type="Gene3D" id="1.20.1250.20">
    <property type="entry name" value="MFS general substrate transporter like domains"/>
    <property type="match status" value="1"/>
</dbReference>
<evidence type="ECO:0000256" key="4">
    <source>
        <dbReference type="ARBA" id="ARBA00023136"/>
    </source>
</evidence>
<comment type="subcellular location">
    <subcellularLocation>
        <location evidence="1">Cell membrane</location>
        <topology evidence="1">Multi-pass membrane protein</topology>
    </subcellularLocation>
</comment>
<feature type="transmembrane region" description="Helical" evidence="5">
    <location>
        <begin position="260"/>
        <end position="280"/>
    </location>
</feature>
<reference evidence="7 8" key="1">
    <citation type="submission" date="2013-12" db="EMBL/GenBank/DDBJ databases">
        <title>A Varibaculum cambriense genome reconstructed from a premature infant gut community with otherwise low bacterial novelty that shifts toward anaerobic metabolism during the third week of life.</title>
        <authorList>
            <person name="Brown C.T."/>
            <person name="Sharon I."/>
            <person name="Thomas B.C."/>
            <person name="Castelle C.J."/>
            <person name="Morowitz M.J."/>
            <person name="Banfield J.F."/>
        </authorList>
    </citation>
    <scope>NUCLEOTIDE SEQUENCE [LARGE SCALE GENOMIC DNA]</scope>
    <source>
        <strain evidence="8">DORA_12</strain>
    </source>
</reference>
<comment type="caution">
    <text evidence="7">The sequence shown here is derived from an EMBL/GenBank/DDBJ whole genome shotgun (WGS) entry which is preliminary data.</text>
</comment>
<dbReference type="EMBL" id="AZLV01000253">
    <property type="protein sequence ID" value="ETJ06610.1"/>
    <property type="molecule type" value="Genomic_DNA"/>
</dbReference>
<evidence type="ECO:0000256" key="2">
    <source>
        <dbReference type="ARBA" id="ARBA00022692"/>
    </source>
</evidence>
<evidence type="ECO:0000256" key="5">
    <source>
        <dbReference type="SAM" id="Phobius"/>
    </source>
</evidence>
<dbReference type="PATRIC" id="fig|1403939.3.peg.329"/>
<feature type="non-terminal residue" evidence="7">
    <location>
        <position position="1"/>
    </location>
</feature>
<feature type="transmembrane region" description="Helical" evidence="5">
    <location>
        <begin position="48"/>
        <end position="66"/>
    </location>
</feature>
<evidence type="ECO:0000313" key="7">
    <source>
        <dbReference type="EMBL" id="ETJ06610.1"/>
    </source>
</evidence>
<feature type="transmembrane region" description="Helical" evidence="5">
    <location>
        <begin position="102"/>
        <end position="124"/>
    </location>
</feature>
<sequence>PPPTKHPNPWFVGVVSGMASYIDSCAIVSSGTALTIYQLTSGYSDGQVGLASMGLTLAIACGALFGGKLGDNFGRKHVFSATMVLIAIGAALQVFAGSFTMLMLGTILVGLGTGADLPVSLANIAETATDENRGKIIGLSNILWTVGILGAIACASIVGNWGHLGGQILYAQVGVVALIVLLLRLPLPESHVWLEAQAEKKAGVETVRAERSQLRLLLQSPYAKPFFALIFFYALVNIPANTGGQFGTWVAVNVIHMDVAFTSQLGLIMMPLGFIWGVWFMKIVDTDKRMPYFYVGAFLFAGAYLIYPIFGFSVVTYIAVSVINGIGGGFAFEGIMKVWAQESFPTLLRTTAQGTIIAVARVVAALAASVTPLLLRAGPETAYGALAAIAAVGYAFAIWGFRHKTRNEFDVESHTIQDVEAAEEAGVDFTISAEPKA</sequence>
<feature type="transmembrane region" description="Helical" evidence="5">
    <location>
        <begin position="136"/>
        <end position="158"/>
    </location>
</feature>
<feature type="transmembrane region" description="Helical" evidence="5">
    <location>
        <begin position="164"/>
        <end position="183"/>
    </location>
</feature>
<protein>
    <submittedName>
        <fullName evidence="7">Major facilitator superfamily MFS_1 transporter</fullName>
    </submittedName>
</protein>
<evidence type="ECO:0000259" key="6">
    <source>
        <dbReference type="PROSITE" id="PS50850"/>
    </source>
</evidence>
<feature type="transmembrane region" description="Helical" evidence="5">
    <location>
        <begin position="292"/>
        <end position="310"/>
    </location>
</feature>
<dbReference type="SUPFAM" id="SSF103473">
    <property type="entry name" value="MFS general substrate transporter"/>
    <property type="match status" value="1"/>
</dbReference>
<keyword evidence="4 5" id="KW-0472">Membrane</keyword>
<dbReference type="PANTHER" id="PTHR23508">
    <property type="entry name" value="CARBOXYLIC ACID TRANSPORTER PROTEIN HOMOLOG"/>
    <property type="match status" value="1"/>
</dbReference>
<dbReference type="InterPro" id="IPR020846">
    <property type="entry name" value="MFS_dom"/>
</dbReference>
<feature type="transmembrane region" description="Helical" evidence="5">
    <location>
        <begin position="356"/>
        <end position="375"/>
    </location>
</feature>
<dbReference type="InterPro" id="IPR011701">
    <property type="entry name" value="MFS"/>
</dbReference>
<dbReference type="GO" id="GO:0046943">
    <property type="term" value="F:carboxylic acid transmembrane transporter activity"/>
    <property type="evidence" value="ECO:0007669"/>
    <property type="project" value="TreeGrafter"/>
</dbReference>
<name>W1VP62_9ACTO</name>
<dbReference type="GO" id="GO:0005886">
    <property type="term" value="C:plasma membrane"/>
    <property type="evidence" value="ECO:0007669"/>
    <property type="project" value="UniProtKB-SubCell"/>
</dbReference>